<proteinExistence type="predicted"/>
<evidence type="ECO:0000313" key="2">
    <source>
        <dbReference type="Proteomes" id="UP000633136"/>
    </source>
</evidence>
<dbReference type="EMBL" id="BMIS01000009">
    <property type="protein sequence ID" value="GGE73173.1"/>
    <property type="molecule type" value="Genomic_DNA"/>
</dbReference>
<reference evidence="1" key="2">
    <citation type="submission" date="2020-09" db="EMBL/GenBank/DDBJ databases">
        <authorList>
            <person name="Sun Q."/>
            <person name="Zhou Y."/>
        </authorList>
    </citation>
    <scope>NUCLEOTIDE SEQUENCE</scope>
    <source>
        <strain evidence="1">CGMCC 1.15388</strain>
    </source>
</reference>
<dbReference type="Proteomes" id="UP000633136">
    <property type="component" value="Unassembled WGS sequence"/>
</dbReference>
<name>A0A917AT30_9MICC</name>
<evidence type="ECO:0000313" key="1">
    <source>
        <dbReference type="EMBL" id="GGE73173.1"/>
    </source>
</evidence>
<reference evidence="1" key="1">
    <citation type="journal article" date="2014" name="Int. J. Syst. Evol. Microbiol.">
        <title>Complete genome sequence of Corynebacterium casei LMG S-19264T (=DSM 44701T), isolated from a smear-ripened cheese.</title>
        <authorList>
            <consortium name="US DOE Joint Genome Institute (JGI-PGF)"/>
            <person name="Walter F."/>
            <person name="Albersmeier A."/>
            <person name="Kalinowski J."/>
            <person name="Ruckert C."/>
        </authorList>
    </citation>
    <scope>NUCLEOTIDE SEQUENCE</scope>
    <source>
        <strain evidence="1">CGMCC 1.15388</strain>
    </source>
</reference>
<accession>A0A917AT30</accession>
<sequence length="135" mass="14929">MRWRKRTDWGPGKLGSDEWAVLEAQIRAEDLAAVEQAVEELTGFMDFFRADLDGVPLSGVTDGQLAVAQRVGEDRRGRRVYTVTFYAGGPVGEAQPHAFDRLGSSASELVDYLQSEGVGVEEITWTEHPSVKRAF</sequence>
<dbReference type="RefSeq" id="WP_188685350.1">
    <property type="nucleotide sequence ID" value="NZ_BMIS01000009.1"/>
</dbReference>
<organism evidence="1 2">
    <name type="scientific">Nesterenkonia cremea</name>
    <dbReference type="NCBI Taxonomy" id="1882340"/>
    <lineage>
        <taxon>Bacteria</taxon>
        <taxon>Bacillati</taxon>
        <taxon>Actinomycetota</taxon>
        <taxon>Actinomycetes</taxon>
        <taxon>Micrococcales</taxon>
        <taxon>Micrococcaceae</taxon>
        <taxon>Nesterenkonia</taxon>
    </lineage>
</organism>
<protein>
    <submittedName>
        <fullName evidence="1">Uncharacterized protein</fullName>
    </submittedName>
</protein>
<comment type="caution">
    <text evidence="1">The sequence shown here is derived from an EMBL/GenBank/DDBJ whole genome shotgun (WGS) entry which is preliminary data.</text>
</comment>
<keyword evidence="2" id="KW-1185">Reference proteome</keyword>
<dbReference type="AlphaFoldDB" id="A0A917AT30"/>
<gene>
    <name evidence="1" type="ORF">GCM10011401_20330</name>
</gene>